<dbReference type="Proteomes" id="UP000237271">
    <property type="component" value="Unassembled WGS sequence"/>
</dbReference>
<sequence>MSKDNAASTAVSVSPVAFCGTRRRLLQTLALVLLLLGALSMVARVVDLSVATSHFSTSSKSQSGLSIRGPIRHNGYQKATASLNGTSTNTETITPAATSATPVTQPTIEQLKQQEQLKSLVVQRTKAPHDYSSLETKNKCYAERDVGIIAAVQQARRNYCADGGWDSVKQAPVKPEKATKISTFRVPGGIRSATFQNLMLDFVGVGVHAPIKSMAEDGGRHDPRFNFNPRLINCACDELANHFRKLPGDKERKAEQIWQPSLMSFPDEGIPMTTICSPRKPENTKRSAWDFVKNPLKAPDNNETVIFEDPVVLIARKDDHNPFFQISYALNSWIMLKALNWDITKTRVIHLDDGYPSPIDALHQGLLAPNHEIIEGATLKNKRVHFRGEVLVAPFELSGPMMQHLDNEEPCFESELMKSFRAHLTFASYCPTYDMTYYVCTDMRTLSNFPL</sequence>
<proteinExistence type="predicted"/>
<feature type="region of interest" description="Disordered" evidence="1">
    <location>
        <begin position="81"/>
        <end position="103"/>
    </location>
</feature>
<organism evidence="2 3">
    <name type="scientific">Phytophthora palmivora</name>
    <dbReference type="NCBI Taxonomy" id="4796"/>
    <lineage>
        <taxon>Eukaryota</taxon>
        <taxon>Sar</taxon>
        <taxon>Stramenopiles</taxon>
        <taxon>Oomycota</taxon>
        <taxon>Peronosporomycetes</taxon>
        <taxon>Peronosporales</taxon>
        <taxon>Peronosporaceae</taxon>
        <taxon>Phytophthora</taxon>
    </lineage>
</organism>
<evidence type="ECO:0000313" key="3">
    <source>
        <dbReference type="Proteomes" id="UP000237271"/>
    </source>
</evidence>
<dbReference type="OrthoDB" id="1892506at2759"/>
<reference evidence="2 3" key="1">
    <citation type="journal article" date="2017" name="Genome Biol. Evol.">
        <title>Phytophthora megakarya and P. palmivora, closely related causal agents of cacao black pod rot, underwent increases in genome sizes and gene numbers by different mechanisms.</title>
        <authorList>
            <person name="Ali S.S."/>
            <person name="Shao J."/>
            <person name="Lary D.J."/>
            <person name="Kronmiller B."/>
            <person name="Shen D."/>
            <person name="Strem M.D."/>
            <person name="Amoako-Attah I."/>
            <person name="Akrofi A.Y."/>
            <person name="Begoude B.A."/>
            <person name="Ten Hoopen G.M."/>
            <person name="Coulibaly K."/>
            <person name="Kebe B.I."/>
            <person name="Melnick R.L."/>
            <person name="Guiltinan M.J."/>
            <person name="Tyler B.M."/>
            <person name="Meinhardt L.W."/>
            <person name="Bailey B.A."/>
        </authorList>
    </citation>
    <scope>NUCLEOTIDE SEQUENCE [LARGE SCALE GENOMIC DNA]</scope>
    <source>
        <strain evidence="3">sbr112.9</strain>
    </source>
</reference>
<accession>A0A2P4XSD4</accession>
<gene>
    <name evidence="2" type="ORF">PHPALM_15382</name>
</gene>
<comment type="caution">
    <text evidence="2">The sequence shown here is derived from an EMBL/GenBank/DDBJ whole genome shotgun (WGS) entry which is preliminary data.</text>
</comment>
<dbReference type="AlphaFoldDB" id="A0A2P4XSD4"/>
<protein>
    <submittedName>
        <fullName evidence="2">Uncharacterized protein</fullName>
    </submittedName>
</protein>
<evidence type="ECO:0000313" key="2">
    <source>
        <dbReference type="EMBL" id="POM68456.1"/>
    </source>
</evidence>
<keyword evidence="3" id="KW-1185">Reference proteome</keyword>
<evidence type="ECO:0000256" key="1">
    <source>
        <dbReference type="SAM" id="MobiDB-lite"/>
    </source>
</evidence>
<name>A0A2P4XSD4_9STRA</name>
<dbReference type="EMBL" id="NCKW01008202">
    <property type="protein sequence ID" value="POM68456.1"/>
    <property type="molecule type" value="Genomic_DNA"/>
</dbReference>